<comment type="similarity">
    <text evidence="3 9">Belongs to the alpha-carbonic anhydrase family.</text>
</comment>
<dbReference type="SMART" id="SM01057">
    <property type="entry name" value="Carb_anhydrase"/>
    <property type="match status" value="1"/>
</dbReference>
<evidence type="ECO:0000259" key="10">
    <source>
        <dbReference type="PROSITE" id="PS51144"/>
    </source>
</evidence>
<reference evidence="11" key="1">
    <citation type="submission" date="2021-03" db="EMBL/GenBank/DDBJ databases">
        <authorList>
            <person name="Tagirdzhanova G."/>
        </authorList>
    </citation>
    <scope>NUCLEOTIDE SEQUENCE</scope>
</reference>
<dbReference type="GO" id="GO:0008270">
    <property type="term" value="F:zinc ion binding"/>
    <property type="evidence" value="ECO:0007669"/>
    <property type="project" value="UniProtKB-UniRule"/>
</dbReference>
<keyword evidence="5 9" id="KW-0479">Metal-binding</keyword>
<dbReference type="InterPro" id="IPR023561">
    <property type="entry name" value="Carbonic_anhydrase_a-class"/>
</dbReference>
<evidence type="ECO:0000256" key="2">
    <source>
        <dbReference type="ARBA" id="ARBA00002904"/>
    </source>
</evidence>
<dbReference type="EMBL" id="CAJPDS010000037">
    <property type="protein sequence ID" value="CAF9924886.1"/>
    <property type="molecule type" value="Genomic_DNA"/>
</dbReference>
<comment type="function">
    <text evidence="2 9">Reversible hydration of carbon dioxide.</text>
</comment>
<keyword evidence="12" id="KW-1185">Reference proteome</keyword>
<dbReference type="InterPro" id="IPR001148">
    <property type="entry name" value="CA_dom"/>
</dbReference>
<dbReference type="GO" id="GO:0004089">
    <property type="term" value="F:carbonate dehydratase activity"/>
    <property type="evidence" value="ECO:0007669"/>
    <property type="project" value="UniProtKB-UniRule"/>
</dbReference>
<dbReference type="InterPro" id="IPR036398">
    <property type="entry name" value="CA_dom_sf"/>
</dbReference>
<evidence type="ECO:0000313" key="12">
    <source>
        <dbReference type="Proteomes" id="UP000664521"/>
    </source>
</evidence>
<comment type="cofactor">
    <cofactor evidence="1 9">
        <name>Zn(2+)</name>
        <dbReference type="ChEBI" id="CHEBI:29105"/>
    </cofactor>
</comment>
<gene>
    <name evidence="11" type="ORF">HETSPECPRED_005686</name>
</gene>
<dbReference type="Gene3D" id="3.10.200.10">
    <property type="entry name" value="Alpha carbonic anhydrase"/>
    <property type="match status" value="1"/>
</dbReference>
<comment type="catalytic activity">
    <reaction evidence="8 9">
        <text>hydrogencarbonate + H(+) = CO2 + H2O</text>
        <dbReference type="Rhea" id="RHEA:10748"/>
        <dbReference type="ChEBI" id="CHEBI:15377"/>
        <dbReference type="ChEBI" id="CHEBI:15378"/>
        <dbReference type="ChEBI" id="CHEBI:16526"/>
        <dbReference type="ChEBI" id="CHEBI:17544"/>
        <dbReference type="EC" id="4.2.1.1"/>
    </reaction>
</comment>
<evidence type="ECO:0000256" key="8">
    <source>
        <dbReference type="ARBA" id="ARBA00048348"/>
    </source>
</evidence>
<keyword evidence="7 9" id="KW-0456">Lyase</keyword>
<evidence type="ECO:0000256" key="6">
    <source>
        <dbReference type="ARBA" id="ARBA00022833"/>
    </source>
</evidence>
<feature type="domain" description="Alpha-carbonic anhydrase" evidence="10">
    <location>
        <begin position="41"/>
        <end position="291"/>
    </location>
</feature>
<keyword evidence="9" id="KW-0732">Signal</keyword>
<evidence type="ECO:0000256" key="4">
    <source>
        <dbReference type="ARBA" id="ARBA00012925"/>
    </source>
</evidence>
<dbReference type="Pfam" id="PF00194">
    <property type="entry name" value="Carb_anhydrase"/>
    <property type="match status" value="1"/>
</dbReference>
<keyword evidence="6 9" id="KW-0862">Zinc</keyword>
<dbReference type="AlphaFoldDB" id="A0A8H3FHV0"/>
<dbReference type="PROSITE" id="PS51144">
    <property type="entry name" value="ALPHA_CA_2"/>
    <property type="match status" value="1"/>
</dbReference>
<dbReference type="PROSITE" id="PS00162">
    <property type="entry name" value="ALPHA_CA_1"/>
    <property type="match status" value="1"/>
</dbReference>
<dbReference type="Proteomes" id="UP000664521">
    <property type="component" value="Unassembled WGS sequence"/>
</dbReference>
<feature type="chain" id="PRO_5034749716" description="Carbonic anhydrase" evidence="9">
    <location>
        <begin position="21"/>
        <end position="291"/>
    </location>
</feature>
<comment type="caution">
    <text evidence="11">The sequence shown here is derived from an EMBL/GenBank/DDBJ whole genome shotgun (WGS) entry which is preliminary data.</text>
</comment>
<organism evidence="11 12">
    <name type="scientific">Heterodermia speciosa</name>
    <dbReference type="NCBI Taxonomy" id="116794"/>
    <lineage>
        <taxon>Eukaryota</taxon>
        <taxon>Fungi</taxon>
        <taxon>Dikarya</taxon>
        <taxon>Ascomycota</taxon>
        <taxon>Pezizomycotina</taxon>
        <taxon>Lecanoromycetes</taxon>
        <taxon>OSLEUM clade</taxon>
        <taxon>Lecanoromycetidae</taxon>
        <taxon>Caliciales</taxon>
        <taxon>Physciaceae</taxon>
        <taxon>Heterodermia</taxon>
    </lineage>
</organism>
<evidence type="ECO:0000313" key="11">
    <source>
        <dbReference type="EMBL" id="CAF9924886.1"/>
    </source>
</evidence>
<protein>
    <recommendedName>
        <fullName evidence="4 9">Carbonic anhydrase</fullName>
        <ecNumber evidence="4 9">4.2.1.1</ecNumber>
    </recommendedName>
</protein>
<evidence type="ECO:0000256" key="9">
    <source>
        <dbReference type="RuleBase" id="RU367011"/>
    </source>
</evidence>
<sequence length="291" mass="31358">MHFSPILLAGLSHLVVSASGSCLHNTPLMPRQTTPNGVAVAQFGYTGLQGPAHWHKLNPNNTKACLLPQSPDSIAYTTQCATGDFQSPIDVIPAKLTYLQGAAGPQLNYPPIKSATFENLGSTVEVLVTSGSLVYNSTTYSLKQFHFHTPSEHRINGEAFPLEMHLVHASPTNAIAVIGQVFELSAHSSTALLDEVFAHLAAITEPGSVTRTGRFNFNKVMENVAKNGVYTYGGSLTTPPCSEGVTWFVAKEPLPIDVDSYEKMKHVVKFNQRFTQGDLGAPNVLSPQEVV</sequence>
<proteinExistence type="inferred from homology"/>
<dbReference type="PANTHER" id="PTHR18952">
    <property type="entry name" value="CARBONIC ANHYDRASE"/>
    <property type="match status" value="1"/>
</dbReference>
<evidence type="ECO:0000256" key="1">
    <source>
        <dbReference type="ARBA" id="ARBA00001947"/>
    </source>
</evidence>
<dbReference type="EC" id="4.2.1.1" evidence="4 9"/>
<dbReference type="InterPro" id="IPR018338">
    <property type="entry name" value="Carbonic_anhydrase_a-class_CS"/>
</dbReference>
<dbReference type="SUPFAM" id="SSF51069">
    <property type="entry name" value="Carbonic anhydrase"/>
    <property type="match status" value="1"/>
</dbReference>
<evidence type="ECO:0000256" key="3">
    <source>
        <dbReference type="ARBA" id="ARBA00010718"/>
    </source>
</evidence>
<dbReference type="CDD" id="cd03124">
    <property type="entry name" value="alpha_CA_prokaryotic_like"/>
    <property type="match status" value="1"/>
</dbReference>
<name>A0A8H3FHV0_9LECA</name>
<accession>A0A8H3FHV0</accession>
<evidence type="ECO:0000256" key="7">
    <source>
        <dbReference type="ARBA" id="ARBA00023239"/>
    </source>
</evidence>
<dbReference type="OrthoDB" id="429145at2759"/>
<evidence type="ECO:0000256" key="5">
    <source>
        <dbReference type="ARBA" id="ARBA00022723"/>
    </source>
</evidence>
<dbReference type="PANTHER" id="PTHR18952:SF265">
    <property type="entry name" value="CARBONIC ANHYDRASE"/>
    <property type="match status" value="1"/>
</dbReference>
<dbReference type="InterPro" id="IPR041891">
    <property type="entry name" value="Alpha_CA_prokaryot-like"/>
</dbReference>
<feature type="signal peptide" evidence="9">
    <location>
        <begin position="1"/>
        <end position="20"/>
    </location>
</feature>